<dbReference type="PANTHER" id="PTHR13143">
    <property type="entry name" value="TETRATRICOPEPTIDE REPEAT PROTEIN 19"/>
    <property type="match status" value="1"/>
</dbReference>
<keyword evidence="4" id="KW-0802">TPR repeat</keyword>
<reference evidence="8" key="1">
    <citation type="submission" date="2017-01" db="EMBL/GenBank/DDBJ databases">
        <title>Comparative genomics of anhydrobiosis in the tardigrade Hypsibius dujardini.</title>
        <authorList>
            <person name="Yoshida Y."/>
            <person name="Koutsovoulos G."/>
            <person name="Laetsch D."/>
            <person name="Stevens L."/>
            <person name="Kumar S."/>
            <person name="Horikawa D."/>
            <person name="Ishino K."/>
            <person name="Komine S."/>
            <person name="Tomita M."/>
            <person name="Blaxter M."/>
            <person name="Arakawa K."/>
        </authorList>
    </citation>
    <scope>NUCLEOTIDE SEQUENCE [LARGE SCALE GENOMIC DNA]</scope>
    <source>
        <strain evidence="8">Z151</strain>
    </source>
</reference>
<dbReference type="Pfam" id="PF13374">
    <property type="entry name" value="TPR_10"/>
    <property type="match status" value="1"/>
</dbReference>
<dbReference type="EMBL" id="MTYJ01000240">
    <property type="protein sequence ID" value="OWA51804.1"/>
    <property type="molecule type" value="Genomic_DNA"/>
</dbReference>
<name>A0A9X6NLN3_HYPEX</name>
<evidence type="ECO:0000313" key="7">
    <source>
        <dbReference type="EMBL" id="OWA51804.1"/>
    </source>
</evidence>
<keyword evidence="6" id="KW-0496">Mitochondrion</keyword>
<accession>A0A9X6NLN3</accession>
<keyword evidence="3" id="KW-0677">Repeat</keyword>
<dbReference type="GO" id="GO:0034551">
    <property type="term" value="P:mitochondrial respiratory chain complex III assembly"/>
    <property type="evidence" value="ECO:0007669"/>
    <property type="project" value="InterPro"/>
</dbReference>
<evidence type="ECO:0000256" key="3">
    <source>
        <dbReference type="ARBA" id="ARBA00022737"/>
    </source>
</evidence>
<dbReference type="OrthoDB" id="5986190at2759"/>
<dbReference type="Pfam" id="PF13176">
    <property type="entry name" value="TPR_7"/>
    <property type="match status" value="1"/>
</dbReference>
<dbReference type="Pfam" id="PF13181">
    <property type="entry name" value="TPR_8"/>
    <property type="match status" value="1"/>
</dbReference>
<dbReference type="AlphaFoldDB" id="A0A9X6NLN3"/>
<evidence type="ECO:0000256" key="6">
    <source>
        <dbReference type="ARBA" id="ARBA00023128"/>
    </source>
</evidence>
<dbReference type="InterPro" id="IPR040395">
    <property type="entry name" value="TTC19"/>
</dbReference>
<dbReference type="InterPro" id="IPR019734">
    <property type="entry name" value="TPR_rpt"/>
</dbReference>
<gene>
    <name evidence="7" type="ORF">BV898_16270</name>
</gene>
<comment type="similarity">
    <text evidence="2">Belongs to the TTC19 family.</text>
</comment>
<evidence type="ECO:0000256" key="2">
    <source>
        <dbReference type="ARBA" id="ARBA00008219"/>
    </source>
</evidence>
<evidence type="ECO:0000256" key="4">
    <source>
        <dbReference type="ARBA" id="ARBA00022803"/>
    </source>
</evidence>
<sequence>MDLAKTLRLFQSGLRCFLESQRVQPLMSSLKRNQPYSKVSGGKWSTGNKTNGFFFEAINRQSSRTSLRYLLYCGVGVELVGSTFSEPIQTAEEKQKQLKEDMIMDIKRAILFLRDGHFRKAEDILHVALTKARNLKDPQGEVYVLDLLANLYYEERQYDKAEATFKEVLRRELAAGKPEDTDAIVEISAKLARMYAETRQFDKARAGFDFCLEKLEKKLETLTEDKKEEVVDLFFKVLQWGSEFLLNVEDKADEALVEATELIEHGLATAKRLEQTGSAAYQTLANNLSTLYTWQNRMDEAVAIMKETIKLAVASEHWSLSHFYLNLAHIYAENGDFKNAEVTAEKAMEVARKLKDPEAEGEVKKLQESLRQRIAERS</sequence>
<dbReference type="InterPro" id="IPR011990">
    <property type="entry name" value="TPR-like_helical_dom_sf"/>
</dbReference>
<evidence type="ECO:0000256" key="5">
    <source>
        <dbReference type="ARBA" id="ARBA00022946"/>
    </source>
</evidence>
<dbReference type="Proteomes" id="UP000192578">
    <property type="component" value="Unassembled WGS sequence"/>
</dbReference>
<evidence type="ECO:0000313" key="8">
    <source>
        <dbReference type="Proteomes" id="UP000192578"/>
    </source>
</evidence>
<dbReference type="SMART" id="SM00028">
    <property type="entry name" value="TPR"/>
    <property type="match status" value="3"/>
</dbReference>
<dbReference type="PANTHER" id="PTHR13143:SF6">
    <property type="entry name" value="TETRATRICOPEPTIDE REPEAT PROTEIN 19, MITOCHONDRIAL"/>
    <property type="match status" value="1"/>
</dbReference>
<protein>
    <submittedName>
        <fullName evidence="7">Tetratricopeptide repeat protein 19-like protein, mitochondrial</fullName>
    </submittedName>
</protein>
<comment type="subcellular location">
    <subcellularLocation>
        <location evidence="1">Mitochondrion</location>
    </subcellularLocation>
</comment>
<evidence type="ECO:0000256" key="1">
    <source>
        <dbReference type="ARBA" id="ARBA00004173"/>
    </source>
</evidence>
<organism evidence="7 8">
    <name type="scientific">Hypsibius exemplaris</name>
    <name type="common">Freshwater tardigrade</name>
    <dbReference type="NCBI Taxonomy" id="2072580"/>
    <lineage>
        <taxon>Eukaryota</taxon>
        <taxon>Metazoa</taxon>
        <taxon>Ecdysozoa</taxon>
        <taxon>Tardigrada</taxon>
        <taxon>Eutardigrada</taxon>
        <taxon>Parachela</taxon>
        <taxon>Hypsibioidea</taxon>
        <taxon>Hypsibiidae</taxon>
        <taxon>Hypsibius</taxon>
    </lineage>
</organism>
<dbReference type="SUPFAM" id="SSF48452">
    <property type="entry name" value="TPR-like"/>
    <property type="match status" value="1"/>
</dbReference>
<dbReference type="Gene3D" id="1.25.40.10">
    <property type="entry name" value="Tetratricopeptide repeat domain"/>
    <property type="match status" value="2"/>
</dbReference>
<keyword evidence="8" id="KW-1185">Reference proteome</keyword>
<comment type="caution">
    <text evidence="7">The sequence shown here is derived from an EMBL/GenBank/DDBJ whole genome shotgun (WGS) entry which is preliminary data.</text>
</comment>
<proteinExistence type="inferred from homology"/>
<dbReference type="GO" id="GO:0005743">
    <property type="term" value="C:mitochondrial inner membrane"/>
    <property type="evidence" value="ECO:0007669"/>
    <property type="project" value="TreeGrafter"/>
</dbReference>
<keyword evidence="5" id="KW-0809">Transit peptide</keyword>